<dbReference type="GO" id="GO:0046677">
    <property type="term" value="P:response to antibiotic"/>
    <property type="evidence" value="ECO:0007669"/>
    <property type="project" value="UniProtKB-KW"/>
</dbReference>
<evidence type="ECO:0000256" key="3">
    <source>
        <dbReference type="ARBA" id="ARBA00017677"/>
    </source>
</evidence>
<proteinExistence type="predicted"/>
<dbReference type="PROSITE" id="PS51186">
    <property type="entry name" value="GNAT"/>
    <property type="match status" value="1"/>
</dbReference>
<dbReference type="InterPro" id="IPR000182">
    <property type="entry name" value="GNAT_dom"/>
</dbReference>
<evidence type="ECO:0000256" key="8">
    <source>
        <dbReference type="ARBA" id="ARBA00048923"/>
    </source>
</evidence>
<dbReference type="NCBIfam" id="NF043067">
    <property type="entry name" value="AAC_6p_group_E"/>
    <property type="match status" value="1"/>
</dbReference>
<keyword evidence="12" id="KW-1185">Reference proteome</keyword>
<gene>
    <name evidence="11" type="primary">aac(6')</name>
    <name evidence="11" type="ORF">V3330_16970</name>
</gene>
<comment type="catalytic activity">
    <reaction evidence="8 9">
        <text>kanamycin B + acetyl-CoA = N(6')-acetylkanamycin B + CoA + H(+)</text>
        <dbReference type="Rhea" id="RHEA:16449"/>
        <dbReference type="ChEBI" id="CHEBI:15378"/>
        <dbReference type="ChEBI" id="CHEBI:57287"/>
        <dbReference type="ChEBI" id="CHEBI:57288"/>
        <dbReference type="ChEBI" id="CHEBI:58390"/>
        <dbReference type="ChEBI" id="CHEBI:58549"/>
        <dbReference type="EC" id="2.3.1.82"/>
    </reaction>
</comment>
<name>A0AAW9RBY3_9GAMM</name>
<dbReference type="Pfam" id="PF00583">
    <property type="entry name" value="Acetyltransf_1"/>
    <property type="match status" value="1"/>
</dbReference>
<dbReference type="PANTHER" id="PTHR43072:SF23">
    <property type="entry name" value="UPF0039 PROTEIN C11D3.02C"/>
    <property type="match status" value="1"/>
</dbReference>
<keyword evidence="4 9" id="KW-0808">Transferase</keyword>
<dbReference type="RefSeq" id="WP_354696643.1">
    <property type="nucleotide sequence ID" value="NZ_JAZHOG010000013.1"/>
</dbReference>
<evidence type="ECO:0000256" key="7">
    <source>
        <dbReference type="ARBA" id="ARBA00029660"/>
    </source>
</evidence>
<keyword evidence="5 9" id="KW-0046">Antibiotic resistance</keyword>
<dbReference type="PANTHER" id="PTHR43072">
    <property type="entry name" value="N-ACETYLTRANSFERASE"/>
    <property type="match status" value="1"/>
</dbReference>
<comment type="function">
    <text evidence="9">Catalyzes the transfer of an acetyl group from acetyl-CoA to the 6'-amino group of aminoglycoside molecules conferring resistance to antibiotics containing the purpurosamine ring.</text>
</comment>
<keyword evidence="6 9" id="KW-0012">Acyltransferase</keyword>
<dbReference type="CDD" id="cd04301">
    <property type="entry name" value="NAT_SF"/>
    <property type="match status" value="1"/>
</dbReference>
<reference evidence="11 12" key="1">
    <citation type="submission" date="2024-02" db="EMBL/GenBank/DDBJ databases">
        <title>A novel Wenzhouxiangellaceae bacterium, isolated from coastal sediments.</title>
        <authorList>
            <person name="Du Z.-J."/>
            <person name="Ye Y.-Q."/>
            <person name="Zhang X.-Y."/>
        </authorList>
    </citation>
    <scope>NUCLEOTIDE SEQUENCE [LARGE SCALE GENOMIC DNA]</scope>
    <source>
        <strain evidence="11 12">CH-27</strain>
    </source>
</reference>
<dbReference type="InterPro" id="IPR016181">
    <property type="entry name" value="Acyl_CoA_acyltransferase"/>
</dbReference>
<dbReference type="Gene3D" id="3.40.630.30">
    <property type="match status" value="1"/>
</dbReference>
<organism evidence="11 12">
    <name type="scientific">Elongatibacter sediminis</name>
    <dbReference type="NCBI Taxonomy" id="3119006"/>
    <lineage>
        <taxon>Bacteria</taxon>
        <taxon>Pseudomonadati</taxon>
        <taxon>Pseudomonadota</taxon>
        <taxon>Gammaproteobacteria</taxon>
        <taxon>Chromatiales</taxon>
        <taxon>Wenzhouxiangellaceae</taxon>
        <taxon>Elongatibacter</taxon>
    </lineage>
</organism>
<dbReference type="AlphaFoldDB" id="A0AAW9RBY3"/>
<dbReference type="GO" id="GO:0047663">
    <property type="term" value="F:aminoglycoside 6'-N-acetyltransferase activity"/>
    <property type="evidence" value="ECO:0007669"/>
    <property type="project" value="UniProtKB-EC"/>
</dbReference>
<evidence type="ECO:0000259" key="10">
    <source>
        <dbReference type="PROSITE" id="PS51186"/>
    </source>
</evidence>
<sequence length="153" mass="16955">MQIRATADGHDRDWLALRRAFIPELNSREHAAILRQFMAESAGFQAFVAHADDGQAMGFAEVSVRTDYVNGCEFRPALYLEGIYVDPGQRGRGVARALCEAAEGWGLEQGCREFASDVHQNDAGSLAAHAALGFEETERVVFFRRPIRQRQGA</sequence>
<dbReference type="EMBL" id="JAZHOG010000013">
    <property type="protein sequence ID" value="MEJ8569320.1"/>
    <property type="molecule type" value="Genomic_DNA"/>
</dbReference>
<evidence type="ECO:0000256" key="5">
    <source>
        <dbReference type="ARBA" id="ARBA00023251"/>
    </source>
</evidence>
<evidence type="ECO:0000256" key="1">
    <source>
        <dbReference type="ARBA" id="ARBA00011738"/>
    </source>
</evidence>
<dbReference type="SUPFAM" id="SSF55729">
    <property type="entry name" value="Acyl-CoA N-acyltransferases (Nat)"/>
    <property type="match status" value="1"/>
</dbReference>
<dbReference type="InterPro" id="IPR024170">
    <property type="entry name" value="Aminoglycoside_N6-AcTrfrase"/>
</dbReference>
<dbReference type="EC" id="2.3.1.82" evidence="2 9"/>
<comment type="caution">
    <text evidence="11">The sequence shown here is derived from an EMBL/GenBank/DDBJ whole genome shotgun (WGS) entry which is preliminary data.</text>
</comment>
<feature type="domain" description="N-acetyltransferase" evidence="10">
    <location>
        <begin position="1"/>
        <end position="153"/>
    </location>
</feature>
<dbReference type="Proteomes" id="UP001359886">
    <property type="component" value="Unassembled WGS sequence"/>
</dbReference>
<evidence type="ECO:0000256" key="2">
    <source>
        <dbReference type="ARBA" id="ARBA00012888"/>
    </source>
</evidence>
<evidence type="ECO:0000256" key="9">
    <source>
        <dbReference type="PIRNR" id="PIRNR000452"/>
    </source>
</evidence>
<protein>
    <recommendedName>
        <fullName evidence="3 9">Aminoglycoside N(6')-acetyltransferase type 1</fullName>
        <ecNumber evidence="2 9">2.3.1.82</ecNumber>
    </recommendedName>
    <alternativeName>
        <fullName evidence="7 9">Aminoglycoside resistance protein</fullName>
    </alternativeName>
</protein>
<comment type="subunit">
    <text evidence="1 9">Homodimer.</text>
</comment>
<accession>A0AAW9RBY3</accession>
<evidence type="ECO:0000313" key="12">
    <source>
        <dbReference type="Proteomes" id="UP001359886"/>
    </source>
</evidence>
<evidence type="ECO:0000256" key="6">
    <source>
        <dbReference type="ARBA" id="ARBA00023315"/>
    </source>
</evidence>
<evidence type="ECO:0000313" key="11">
    <source>
        <dbReference type="EMBL" id="MEJ8569320.1"/>
    </source>
</evidence>
<evidence type="ECO:0000256" key="4">
    <source>
        <dbReference type="ARBA" id="ARBA00022679"/>
    </source>
</evidence>
<dbReference type="PIRSF" id="PIRSF000452">
    <property type="entry name" value="6-N-acetyltransf"/>
    <property type="match status" value="1"/>
</dbReference>